<dbReference type="GO" id="GO:0031012">
    <property type="term" value="C:extracellular matrix"/>
    <property type="evidence" value="ECO:0007669"/>
    <property type="project" value="TreeGrafter"/>
</dbReference>
<feature type="domain" description="FAS1" evidence="2">
    <location>
        <begin position="209"/>
        <end position="360"/>
    </location>
</feature>
<keyword evidence="4" id="KW-1185">Reference proteome</keyword>
<comment type="caution">
    <text evidence="3">The sequence shown here is derived from an EMBL/GenBank/DDBJ whole genome shotgun (WGS) entry which is preliminary data.</text>
</comment>
<dbReference type="GO" id="GO:0030198">
    <property type="term" value="P:extracellular matrix organization"/>
    <property type="evidence" value="ECO:0007669"/>
    <property type="project" value="TreeGrafter"/>
</dbReference>
<protein>
    <recommendedName>
        <fullName evidence="2">FAS1 domain-containing protein</fullName>
    </recommendedName>
</protein>
<evidence type="ECO:0000256" key="1">
    <source>
        <dbReference type="SAM" id="MobiDB-lite"/>
    </source>
</evidence>
<dbReference type="Pfam" id="PF02469">
    <property type="entry name" value="Fasciclin"/>
    <property type="match status" value="4"/>
</dbReference>
<dbReference type="GO" id="GO:0007155">
    <property type="term" value="P:cell adhesion"/>
    <property type="evidence" value="ECO:0007669"/>
    <property type="project" value="TreeGrafter"/>
</dbReference>
<evidence type="ECO:0000313" key="3">
    <source>
        <dbReference type="EMBL" id="PNF33110.1"/>
    </source>
</evidence>
<feature type="domain" description="FAS1" evidence="2">
    <location>
        <begin position="645"/>
        <end position="781"/>
    </location>
</feature>
<dbReference type="FunFam" id="2.30.180.10:FF:000032">
    <property type="entry name" value="Fasciclin domain-containing protein, putative"/>
    <property type="match status" value="2"/>
</dbReference>
<feature type="region of interest" description="Disordered" evidence="1">
    <location>
        <begin position="129"/>
        <end position="152"/>
    </location>
</feature>
<dbReference type="InterPro" id="IPR050904">
    <property type="entry name" value="Adhesion/Biosynth-related"/>
</dbReference>
<organism evidence="3 4">
    <name type="scientific">Cryptotermes secundus</name>
    <dbReference type="NCBI Taxonomy" id="105785"/>
    <lineage>
        <taxon>Eukaryota</taxon>
        <taxon>Metazoa</taxon>
        <taxon>Ecdysozoa</taxon>
        <taxon>Arthropoda</taxon>
        <taxon>Hexapoda</taxon>
        <taxon>Insecta</taxon>
        <taxon>Pterygota</taxon>
        <taxon>Neoptera</taxon>
        <taxon>Polyneoptera</taxon>
        <taxon>Dictyoptera</taxon>
        <taxon>Blattodea</taxon>
        <taxon>Blattoidea</taxon>
        <taxon>Termitoidae</taxon>
        <taxon>Kalotermitidae</taxon>
        <taxon>Cryptotermitinae</taxon>
        <taxon>Cryptotermes</taxon>
    </lineage>
</organism>
<feature type="domain" description="FAS1" evidence="2">
    <location>
        <begin position="500"/>
        <end position="641"/>
    </location>
</feature>
<name>A0A2J7QX05_9NEOP</name>
<dbReference type="InParanoid" id="A0A2J7QX05"/>
<dbReference type="SUPFAM" id="SSF82153">
    <property type="entry name" value="FAS1 domain"/>
    <property type="match status" value="4"/>
</dbReference>
<dbReference type="InterPro" id="IPR000782">
    <property type="entry name" value="FAS1_domain"/>
</dbReference>
<dbReference type="STRING" id="105785.A0A2J7QX05"/>
<dbReference type="AlphaFoldDB" id="A0A2J7QX05"/>
<dbReference type="PROSITE" id="PS50213">
    <property type="entry name" value="FAS1"/>
    <property type="match status" value="4"/>
</dbReference>
<accession>A0A2J7QX05</accession>
<dbReference type="PANTHER" id="PTHR10900">
    <property type="entry name" value="PERIOSTIN-RELATED"/>
    <property type="match status" value="1"/>
</dbReference>
<dbReference type="OrthoDB" id="286301at2759"/>
<dbReference type="FunCoup" id="A0A2J7QX05">
    <property type="interactions" value="40"/>
</dbReference>
<gene>
    <name evidence="3" type="ORF">B7P43_G15638</name>
</gene>
<dbReference type="GO" id="GO:0005615">
    <property type="term" value="C:extracellular space"/>
    <property type="evidence" value="ECO:0007669"/>
    <property type="project" value="TreeGrafter"/>
</dbReference>
<dbReference type="InterPro" id="IPR036378">
    <property type="entry name" value="FAS1_dom_sf"/>
</dbReference>
<dbReference type="PANTHER" id="PTHR10900:SF77">
    <property type="entry name" value="FI19380P1"/>
    <property type="match status" value="1"/>
</dbReference>
<dbReference type="Gene3D" id="2.30.180.10">
    <property type="entry name" value="FAS1 domain"/>
    <property type="match status" value="4"/>
</dbReference>
<sequence>MTALYSLTSLGAFQMGVETLSHVTRQGENELIRWSFLKQRMFLSGRYRFKQLEDAAKEEAQKFEDSVTSKIGNRKKDESSSTDILEPMGSSNLGFSGGFLSNMFGSMGAGLAVTRQPWWKGPNVCVEREEIDESQHHNRTGETSNTDSDEEEGGVFGSFQFSSCQQTDIKYTCTTKIRNHGIRKTFIVKYQCCHGFKRVEGKPGCTEVHLKSLLETAADVGGKDFVQLVRTSGLEEKTTASNLTLFVPSDDAVRDFTDNLQEANQVEFYVPPASARRRREAGMEGTSMRDIVLGHMVPGLYDMSELVNEQVLYSDNANSSVRVNLYAVPGERLMTANCARLTSINNYAENGVVHVVDRMIRPVTKTLAELLAQDSQFSILRSLLSKTDLLQTLKEPGHLTIFAPTDSAFEKLDPTVQSRLLQGEACVGNVLRHHLVKHSVCSAAISSRLMTINMDGDTLTLERRPDDGKLFVSGVQIVAKDVVGTNGIIHVIDDIIMPDSARPVTGVLSSHNLTTFLALLREAGLAESLDSMKNVTLFAPTDEALARPESAAELEKLRADKDKLRDLLLYHTTGPEVQSCDFSNDKELKSSLADKSIRINLYATLPFFTGAITRATAQCARLINFDNRACGGVVHEIDKLLVPPTGSILQLIEKEDNYTLLRKIIEGTELEEDLSGEGPFTFLAPTDVAFNKLDEEDLKILTEDKRFAVKVLRQHILPEALCCAGVGATSWPFTNRVETLSGKSVAVRRDHEGRVHIGSTTVHDCDIPATNGIIHSVNRVMVPYDNKHNGSLQKFGNPNVEVFLYGV</sequence>
<reference evidence="3 4" key="1">
    <citation type="submission" date="2017-12" db="EMBL/GenBank/DDBJ databases">
        <title>Hemimetabolous genomes reveal molecular basis of termite eusociality.</title>
        <authorList>
            <person name="Harrison M.C."/>
            <person name="Jongepier E."/>
            <person name="Robertson H.M."/>
            <person name="Arning N."/>
            <person name="Bitard-Feildel T."/>
            <person name="Chao H."/>
            <person name="Childers C.P."/>
            <person name="Dinh H."/>
            <person name="Doddapaneni H."/>
            <person name="Dugan S."/>
            <person name="Gowin J."/>
            <person name="Greiner C."/>
            <person name="Han Y."/>
            <person name="Hu H."/>
            <person name="Hughes D.S.T."/>
            <person name="Huylmans A.-K."/>
            <person name="Kemena C."/>
            <person name="Kremer L.P.M."/>
            <person name="Lee S.L."/>
            <person name="Lopez-Ezquerra A."/>
            <person name="Mallet L."/>
            <person name="Monroy-Kuhn J.M."/>
            <person name="Moser A."/>
            <person name="Murali S.C."/>
            <person name="Muzny D.M."/>
            <person name="Otani S."/>
            <person name="Piulachs M.-D."/>
            <person name="Poelchau M."/>
            <person name="Qu J."/>
            <person name="Schaub F."/>
            <person name="Wada-Katsumata A."/>
            <person name="Worley K.C."/>
            <person name="Xie Q."/>
            <person name="Ylla G."/>
            <person name="Poulsen M."/>
            <person name="Gibbs R.A."/>
            <person name="Schal C."/>
            <person name="Richards S."/>
            <person name="Belles X."/>
            <person name="Korb J."/>
            <person name="Bornberg-Bauer E."/>
        </authorList>
    </citation>
    <scope>NUCLEOTIDE SEQUENCE [LARGE SCALE GENOMIC DNA]</scope>
    <source>
        <tissue evidence="3">Whole body</tissue>
    </source>
</reference>
<evidence type="ECO:0000313" key="4">
    <source>
        <dbReference type="Proteomes" id="UP000235965"/>
    </source>
</evidence>
<dbReference type="SMART" id="SM00554">
    <property type="entry name" value="FAS1"/>
    <property type="match status" value="4"/>
</dbReference>
<evidence type="ECO:0000259" key="2">
    <source>
        <dbReference type="PROSITE" id="PS50213"/>
    </source>
</evidence>
<dbReference type="GO" id="GO:0050839">
    <property type="term" value="F:cell adhesion molecule binding"/>
    <property type="evidence" value="ECO:0007669"/>
    <property type="project" value="TreeGrafter"/>
</dbReference>
<feature type="domain" description="FAS1" evidence="2">
    <location>
        <begin position="364"/>
        <end position="496"/>
    </location>
</feature>
<dbReference type="EMBL" id="NEVH01009408">
    <property type="protein sequence ID" value="PNF33110.1"/>
    <property type="molecule type" value="Genomic_DNA"/>
</dbReference>
<proteinExistence type="predicted"/>
<dbReference type="Proteomes" id="UP000235965">
    <property type="component" value="Unassembled WGS sequence"/>
</dbReference>